<evidence type="ECO:0000256" key="6">
    <source>
        <dbReference type="ARBA" id="ARBA00024034"/>
    </source>
</evidence>
<dbReference type="InterPro" id="IPR000999">
    <property type="entry name" value="RNase_III_dom"/>
</dbReference>
<evidence type="ECO:0000256" key="4">
    <source>
        <dbReference type="ARBA" id="ARBA00023128"/>
    </source>
</evidence>
<keyword evidence="3" id="KW-0689">Ribosomal protein</keyword>
<comment type="subcellular location">
    <subcellularLocation>
        <location evidence="1">Mitochondrion</location>
    </subcellularLocation>
</comment>
<dbReference type="SUPFAM" id="SSF69065">
    <property type="entry name" value="RNase III domain-like"/>
    <property type="match status" value="1"/>
</dbReference>
<comment type="similarity">
    <text evidence="6">Belongs to the ribonuclease III family. Mitochondrion-specific ribosomal protein mL44 subfamily.</text>
</comment>
<gene>
    <name evidence="11" type="ORF">CANARDRAFT_29487</name>
</gene>
<evidence type="ECO:0000256" key="7">
    <source>
        <dbReference type="ARBA" id="ARBA00035187"/>
    </source>
</evidence>
<reference evidence="12" key="1">
    <citation type="submission" date="2016-04" db="EMBL/GenBank/DDBJ databases">
        <title>Comparative genomics of biotechnologically important yeasts.</title>
        <authorList>
            <consortium name="DOE Joint Genome Institute"/>
            <person name="Riley R."/>
            <person name="Haridas S."/>
            <person name="Wolfe K.H."/>
            <person name="Lopes M.R."/>
            <person name="Hittinger C.T."/>
            <person name="Goker M."/>
            <person name="Salamov A."/>
            <person name="Wisecaver J."/>
            <person name="Long T.M."/>
            <person name="Aerts A.L."/>
            <person name="Barry K."/>
            <person name="Choi C."/>
            <person name="Clum A."/>
            <person name="Coughlan A.Y."/>
            <person name="Deshpande S."/>
            <person name="Douglass A.P."/>
            <person name="Hanson S.J."/>
            <person name="Klenk H.-P."/>
            <person name="Labutti K."/>
            <person name="Lapidus A."/>
            <person name="Lindquist E."/>
            <person name="Lipzen A."/>
            <person name="Meier-Kolthoff J.P."/>
            <person name="Ohm R.A."/>
            <person name="Otillar R.P."/>
            <person name="Pangilinan J."/>
            <person name="Peng Y."/>
            <person name="Rokas A."/>
            <person name="Rosa C.A."/>
            <person name="Scheuner C."/>
            <person name="Sibirny A.A."/>
            <person name="Slot J.C."/>
            <person name="Stielow J.B."/>
            <person name="Sun H."/>
            <person name="Kurtzman C.P."/>
            <person name="Blackwell M."/>
            <person name="Grigoriev I.V."/>
            <person name="Jeffries T.W."/>
        </authorList>
    </citation>
    <scope>NUCLEOTIDE SEQUENCE [LARGE SCALE GENOMIC DNA]</scope>
    <source>
        <strain evidence="12">NRRL YB-2248</strain>
    </source>
</reference>
<dbReference type="Pfam" id="PF22892">
    <property type="entry name" value="DSRM_MRPL44"/>
    <property type="match status" value="1"/>
</dbReference>
<evidence type="ECO:0000256" key="2">
    <source>
        <dbReference type="ARBA" id="ARBA00022884"/>
    </source>
</evidence>
<dbReference type="CDD" id="cd00593">
    <property type="entry name" value="RIBOc"/>
    <property type="match status" value="1"/>
</dbReference>
<dbReference type="InterPro" id="IPR014720">
    <property type="entry name" value="dsRBD_dom"/>
</dbReference>
<accession>A0A1E4SX01</accession>
<dbReference type="GO" id="GO:0006396">
    <property type="term" value="P:RNA processing"/>
    <property type="evidence" value="ECO:0007669"/>
    <property type="project" value="InterPro"/>
</dbReference>
<dbReference type="STRING" id="983967.A0A1E4SX01"/>
<dbReference type="InterPro" id="IPR036389">
    <property type="entry name" value="RNase_III_sf"/>
</dbReference>
<keyword evidence="4" id="KW-0496">Mitochondrion</keyword>
<dbReference type="PANTHER" id="PTHR11207">
    <property type="entry name" value="RIBONUCLEASE III"/>
    <property type="match status" value="1"/>
</dbReference>
<name>A0A1E4SX01_9ASCO</name>
<keyword evidence="5" id="KW-0687">Ribonucleoprotein</keyword>
<evidence type="ECO:0000259" key="10">
    <source>
        <dbReference type="PROSITE" id="PS50142"/>
    </source>
</evidence>
<dbReference type="GO" id="GO:0004525">
    <property type="term" value="F:ribonuclease III activity"/>
    <property type="evidence" value="ECO:0007669"/>
    <property type="project" value="InterPro"/>
</dbReference>
<organism evidence="11 12">
    <name type="scientific">[Candida] arabinofermentans NRRL YB-2248</name>
    <dbReference type="NCBI Taxonomy" id="983967"/>
    <lineage>
        <taxon>Eukaryota</taxon>
        <taxon>Fungi</taxon>
        <taxon>Dikarya</taxon>
        <taxon>Ascomycota</taxon>
        <taxon>Saccharomycotina</taxon>
        <taxon>Pichiomycetes</taxon>
        <taxon>Pichiales</taxon>
        <taxon>Pichiaceae</taxon>
        <taxon>Ogataea</taxon>
        <taxon>Ogataea/Candida clade</taxon>
    </lineage>
</organism>
<sequence>MSSAIVRLAGKKLVRNSLQSRNLIRNITSSAVTRSNNDSTSTTTTQKTHKFSYENAKKPISSTSSDLFTPENKLEFGSYQRKSTTLKVPDSEAKLIPSIITLHARLNLSSNYEHATLVRALTCPMEDNTYVDNQQMSLFGSSLLSFHVTEYLLSNYPRLPISILKNATEALIGDYSLYDVAKNSFGIEEDKTTNLEKFLSKEPRMFKFGKLRYDNFTNEVESGITKYNIDKPTSLKTATAYANSVRAIIAGIYAHDGAEASKQFIKDHILSRKIDISTMFQFNEPGKLLSRLLKTKKMESPVIRLISETGRNSNSPVFIVGCFSGDQMLSEGQGSSLKEARVRCSVNALKAYYLYSPLDAKLPSDEGFNGLFVDEGESFY</sequence>
<evidence type="ECO:0000313" key="11">
    <source>
        <dbReference type="EMBL" id="ODV84035.1"/>
    </source>
</evidence>
<feature type="domain" description="DRBM" evidence="9">
    <location>
        <begin position="284"/>
        <end position="354"/>
    </location>
</feature>
<keyword evidence="2 8" id="KW-0694">RNA-binding</keyword>
<dbReference type="OrthoDB" id="67027at2759"/>
<evidence type="ECO:0000256" key="8">
    <source>
        <dbReference type="PROSITE-ProRule" id="PRU00266"/>
    </source>
</evidence>
<evidence type="ECO:0000256" key="5">
    <source>
        <dbReference type="ARBA" id="ARBA00023274"/>
    </source>
</evidence>
<proteinExistence type="inferred from homology"/>
<evidence type="ECO:0000256" key="1">
    <source>
        <dbReference type="ARBA" id="ARBA00004173"/>
    </source>
</evidence>
<dbReference type="PROSITE" id="PS50142">
    <property type="entry name" value="RNASE_3_2"/>
    <property type="match status" value="1"/>
</dbReference>
<evidence type="ECO:0000259" key="9">
    <source>
        <dbReference type="PROSITE" id="PS50137"/>
    </source>
</evidence>
<dbReference type="InterPro" id="IPR044444">
    <property type="entry name" value="Ribosomal_mL44_DSRM_metazoa"/>
</dbReference>
<dbReference type="SUPFAM" id="SSF54768">
    <property type="entry name" value="dsRNA-binding domain-like"/>
    <property type="match status" value="1"/>
</dbReference>
<dbReference type="SMART" id="SM00535">
    <property type="entry name" value="RIBOc"/>
    <property type="match status" value="1"/>
</dbReference>
<evidence type="ECO:0000256" key="3">
    <source>
        <dbReference type="ARBA" id="ARBA00022980"/>
    </source>
</evidence>
<evidence type="ECO:0000313" key="12">
    <source>
        <dbReference type="Proteomes" id="UP000094801"/>
    </source>
</evidence>
<dbReference type="InterPro" id="IPR044443">
    <property type="entry name" value="Ribosomal_mL44_DSRM_fung"/>
</dbReference>
<protein>
    <recommendedName>
        <fullName evidence="7">Large ribosomal subunit protein mL44</fullName>
    </recommendedName>
</protein>
<dbReference type="EMBL" id="KV453859">
    <property type="protein sequence ID" value="ODV84035.1"/>
    <property type="molecule type" value="Genomic_DNA"/>
</dbReference>
<dbReference type="Gene3D" id="1.10.1520.10">
    <property type="entry name" value="Ribonuclease III domain"/>
    <property type="match status" value="1"/>
</dbReference>
<dbReference type="GO" id="GO:0005739">
    <property type="term" value="C:mitochondrion"/>
    <property type="evidence" value="ECO:0007669"/>
    <property type="project" value="TreeGrafter"/>
</dbReference>
<dbReference type="PROSITE" id="PS50137">
    <property type="entry name" value="DS_RBD"/>
    <property type="match status" value="1"/>
</dbReference>
<feature type="domain" description="RNase III" evidence="10">
    <location>
        <begin position="99"/>
        <end position="182"/>
    </location>
</feature>
<dbReference type="Proteomes" id="UP000094801">
    <property type="component" value="Unassembled WGS sequence"/>
</dbReference>
<keyword evidence="12" id="KW-1185">Reference proteome</keyword>
<dbReference type="PANTHER" id="PTHR11207:SF32">
    <property type="entry name" value="LARGE RIBOSOMAL SUBUNIT PROTEIN ML44"/>
    <property type="match status" value="1"/>
</dbReference>
<dbReference type="CDD" id="cd19873">
    <property type="entry name" value="DSRM_MRPL3_like"/>
    <property type="match status" value="1"/>
</dbReference>
<dbReference type="GO" id="GO:0003725">
    <property type="term" value="F:double-stranded RNA binding"/>
    <property type="evidence" value="ECO:0007669"/>
    <property type="project" value="InterPro"/>
</dbReference>
<dbReference type="GO" id="GO:0003735">
    <property type="term" value="F:structural constituent of ribosome"/>
    <property type="evidence" value="ECO:0007669"/>
    <property type="project" value="TreeGrafter"/>
</dbReference>
<dbReference type="Pfam" id="PF00636">
    <property type="entry name" value="Ribonuclease_3"/>
    <property type="match status" value="1"/>
</dbReference>
<dbReference type="AlphaFoldDB" id="A0A1E4SX01"/>
<dbReference type="SMART" id="SM00358">
    <property type="entry name" value="DSRM"/>
    <property type="match status" value="1"/>
</dbReference>
<dbReference type="Gene3D" id="3.30.160.20">
    <property type="match status" value="1"/>
</dbReference>